<dbReference type="AlphaFoldDB" id="A0A1H5SH38"/>
<organism evidence="1 2">
    <name type="scientific">Halpernia humi</name>
    <dbReference type="NCBI Taxonomy" id="493375"/>
    <lineage>
        <taxon>Bacteria</taxon>
        <taxon>Pseudomonadati</taxon>
        <taxon>Bacteroidota</taxon>
        <taxon>Flavobacteriia</taxon>
        <taxon>Flavobacteriales</taxon>
        <taxon>Weeksellaceae</taxon>
        <taxon>Chryseobacterium group</taxon>
        <taxon>Halpernia</taxon>
    </lineage>
</organism>
<sequence>MNRKKFLKRASSGVFAAALLPILSFKKSKGVTLDKFISEHSYRVKNIKIYLTFTITKYFFENYENARKYIVLSAKDNNEISGEYDFVSKITKKRDGKDVFIIDCKFSSYKKTFKNEDIIYGFFGNRITLEIQDKKYAIITDSNGKKNYFKFLSTIVDNTDDGYYDDCFLTSACVAHKGFADDCKELTTLRNLRENIMKPDINYKNLISEYEEIAPKMLLNINRASNKGEILDSIYENLVLPSVSMVEAGDNIKAIEHYRDFVEEMKTLYL</sequence>
<dbReference type="Proteomes" id="UP000236738">
    <property type="component" value="Unassembled WGS sequence"/>
</dbReference>
<accession>A0A1H5SH38</accession>
<reference evidence="2" key="1">
    <citation type="submission" date="2016-10" db="EMBL/GenBank/DDBJ databases">
        <authorList>
            <person name="Varghese N."/>
            <person name="Submissions S."/>
        </authorList>
    </citation>
    <scope>NUCLEOTIDE SEQUENCE [LARGE SCALE GENOMIC DNA]</scope>
    <source>
        <strain evidence="2">DSM 21580</strain>
    </source>
</reference>
<evidence type="ECO:0000313" key="2">
    <source>
        <dbReference type="Proteomes" id="UP000236738"/>
    </source>
</evidence>
<evidence type="ECO:0000313" key="1">
    <source>
        <dbReference type="EMBL" id="SEF49248.1"/>
    </source>
</evidence>
<name>A0A1H5SH38_9FLAO</name>
<protein>
    <submittedName>
        <fullName evidence="1">Uncharacterized protein</fullName>
    </submittedName>
</protein>
<keyword evidence="2" id="KW-1185">Reference proteome</keyword>
<dbReference type="OrthoDB" id="1149028at2"/>
<dbReference type="RefSeq" id="WP_146063237.1">
    <property type="nucleotide sequence ID" value="NZ_FNUS01000001.1"/>
</dbReference>
<gene>
    <name evidence="1" type="ORF">SAMN05421847_0127</name>
</gene>
<proteinExistence type="predicted"/>
<dbReference type="EMBL" id="FNUS01000001">
    <property type="protein sequence ID" value="SEF49248.1"/>
    <property type="molecule type" value="Genomic_DNA"/>
</dbReference>